<dbReference type="eggNOG" id="COG3039">
    <property type="taxonomic scope" value="Bacteria"/>
</dbReference>
<dbReference type="RefSeq" id="WP_016195432.1">
    <property type="nucleotide sequence ID" value="NZ_AQPN01000079.1"/>
</dbReference>
<dbReference type="STRING" id="1150600.ADIARSV_2198"/>
<gene>
    <name evidence="2" type="ORF">ADIARSV_2198</name>
</gene>
<evidence type="ECO:0000313" key="3">
    <source>
        <dbReference type="Proteomes" id="UP000014174"/>
    </source>
</evidence>
<dbReference type="Pfam" id="PF05598">
    <property type="entry name" value="DUF772"/>
    <property type="match status" value="1"/>
</dbReference>
<dbReference type="PATRIC" id="fig|1150600.3.peg.2172"/>
<dbReference type="Proteomes" id="UP000014174">
    <property type="component" value="Unassembled WGS sequence"/>
</dbReference>
<evidence type="ECO:0000313" key="2">
    <source>
        <dbReference type="EMBL" id="EOR94600.1"/>
    </source>
</evidence>
<feature type="domain" description="Transposase InsH N-terminal" evidence="1">
    <location>
        <begin position="20"/>
        <end position="76"/>
    </location>
</feature>
<dbReference type="EMBL" id="AQPN01000079">
    <property type="protein sequence ID" value="EOR94600.1"/>
    <property type="molecule type" value="Genomic_DNA"/>
</dbReference>
<dbReference type="OrthoDB" id="1014571at2"/>
<evidence type="ECO:0000259" key="1">
    <source>
        <dbReference type="Pfam" id="PF05598"/>
    </source>
</evidence>
<name>R9GST2_9SPHI</name>
<dbReference type="AlphaFoldDB" id="R9GST2"/>
<comment type="caution">
    <text evidence="2">The sequence shown here is derived from an EMBL/GenBank/DDBJ whole genome shotgun (WGS) entry which is preliminary data.</text>
</comment>
<sequence length="84" mass="10010">MKKRERTLFDFMDHQDKLGNYKDPLKTHDEHIDWEGFRELIKNGFATIDYSKGGRPPYDKVMLFKILVLQSLYGLLMPKLSFRS</sequence>
<protein>
    <recommendedName>
        <fullName evidence="1">Transposase InsH N-terminal domain-containing protein</fullName>
    </recommendedName>
</protein>
<keyword evidence="3" id="KW-1185">Reference proteome</keyword>
<reference evidence="2 3" key="1">
    <citation type="journal article" date="2013" name="Genome Announc.">
        <title>Draft Genome Sequence of Arcticibacter svalbardensis Strain MN12-7T, a Member of the Family Sphingobacteriaceae Isolated from an Arctic Soil Sample.</title>
        <authorList>
            <person name="Shivaji S."/>
            <person name="Ara S."/>
            <person name="Prasad S."/>
            <person name="Manasa B.P."/>
            <person name="Begum Z."/>
            <person name="Singh A."/>
            <person name="Kumar Pinnaka A."/>
        </authorList>
    </citation>
    <scope>NUCLEOTIDE SEQUENCE [LARGE SCALE GENOMIC DNA]</scope>
    <source>
        <strain evidence="2 3">MN12-7</strain>
    </source>
</reference>
<organism evidence="2 3">
    <name type="scientific">Arcticibacter svalbardensis MN12-7</name>
    <dbReference type="NCBI Taxonomy" id="1150600"/>
    <lineage>
        <taxon>Bacteria</taxon>
        <taxon>Pseudomonadati</taxon>
        <taxon>Bacteroidota</taxon>
        <taxon>Sphingobacteriia</taxon>
        <taxon>Sphingobacteriales</taxon>
        <taxon>Sphingobacteriaceae</taxon>
        <taxon>Arcticibacter</taxon>
    </lineage>
</organism>
<dbReference type="InterPro" id="IPR008490">
    <property type="entry name" value="Transposase_InsH_N"/>
</dbReference>
<proteinExistence type="predicted"/>
<accession>R9GST2</accession>